<dbReference type="SUPFAM" id="SSF47986">
    <property type="entry name" value="DEATH domain"/>
    <property type="match status" value="1"/>
</dbReference>
<sequence>MANNYSRAVAVCVVEISNVLEENKFADLIKFCKLRKSETFSEKHAEECTDFFSLFQKLHELDVIQCGNICFVEEILKDIGRIDLAKKMKNANENGEATETDGGTTETDGGNSEEHNQQQQRQGTYGGQAPQSAQNSNNLVVIGDNNRVMKGCVVNVNIQQ</sequence>
<dbReference type="PROSITE" id="PS50168">
    <property type="entry name" value="DED"/>
    <property type="match status" value="1"/>
</dbReference>
<dbReference type="Proteomes" id="UP001152320">
    <property type="component" value="Unassembled WGS sequence"/>
</dbReference>
<dbReference type="GO" id="GO:0042981">
    <property type="term" value="P:regulation of apoptotic process"/>
    <property type="evidence" value="ECO:0007669"/>
    <property type="project" value="InterPro"/>
</dbReference>
<reference evidence="3" key="1">
    <citation type="submission" date="2021-10" db="EMBL/GenBank/DDBJ databases">
        <title>Tropical sea cucumber genome reveals ecological adaptation and Cuvierian tubules defense mechanism.</title>
        <authorList>
            <person name="Chen T."/>
        </authorList>
    </citation>
    <scope>NUCLEOTIDE SEQUENCE</scope>
    <source>
        <strain evidence="3">Nanhai2018</strain>
        <tissue evidence="3">Muscle</tissue>
    </source>
</reference>
<evidence type="ECO:0000313" key="4">
    <source>
        <dbReference type="Proteomes" id="UP001152320"/>
    </source>
</evidence>
<dbReference type="InterPro" id="IPR011029">
    <property type="entry name" value="DEATH-like_dom_sf"/>
</dbReference>
<protein>
    <recommendedName>
        <fullName evidence="2">DED domain-containing protein</fullName>
    </recommendedName>
</protein>
<proteinExistence type="predicted"/>
<dbReference type="AlphaFoldDB" id="A0A9Q0YH21"/>
<keyword evidence="4" id="KW-1185">Reference proteome</keyword>
<evidence type="ECO:0000313" key="3">
    <source>
        <dbReference type="EMBL" id="KAJ8018571.1"/>
    </source>
</evidence>
<feature type="compositionally biased region" description="Low complexity" evidence="1">
    <location>
        <begin position="92"/>
        <end position="110"/>
    </location>
</feature>
<dbReference type="InterPro" id="IPR001875">
    <property type="entry name" value="DED_dom"/>
</dbReference>
<dbReference type="OrthoDB" id="8816507at2759"/>
<accession>A0A9Q0YH21</accession>
<dbReference type="Pfam" id="PF01335">
    <property type="entry name" value="DED"/>
    <property type="match status" value="1"/>
</dbReference>
<evidence type="ECO:0000259" key="2">
    <source>
        <dbReference type="PROSITE" id="PS50168"/>
    </source>
</evidence>
<name>A0A9Q0YH21_HOLLE</name>
<organism evidence="3 4">
    <name type="scientific">Holothuria leucospilota</name>
    <name type="common">Black long sea cucumber</name>
    <name type="synonym">Mertensiothuria leucospilota</name>
    <dbReference type="NCBI Taxonomy" id="206669"/>
    <lineage>
        <taxon>Eukaryota</taxon>
        <taxon>Metazoa</taxon>
        <taxon>Echinodermata</taxon>
        <taxon>Eleutherozoa</taxon>
        <taxon>Echinozoa</taxon>
        <taxon>Holothuroidea</taxon>
        <taxon>Aspidochirotacea</taxon>
        <taxon>Aspidochirotida</taxon>
        <taxon>Holothuriidae</taxon>
        <taxon>Holothuria</taxon>
    </lineage>
</organism>
<dbReference type="Gene3D" id="1.10.533.10">
    <property type="entry name" value="Death Domain, Fas"/>
    <property type="match status" value="1"/>
</dbReference>
<comment type="caution">
    <text evidence="3">The sequence shown here is derived from an EMBL/GenBank/DDBJ whole genome shotgun (WGS) entry which is preliminary data.</text>
</comment>
<evidence type="ECO:0000256" key="1">
    <source>
        <dbReference type="SAM" id="MobiDB-lite"/>
    </source>
</evidence>
<feature type="region of interest" description="Disordered" evidence="1">
    <location>
        <begin position="92"/>
        <end position="133"/>
    </location>
</feature>
<feature type="domain" description="DED" evidence="2">
    <location>
        <begin position="8"/>
        <end position="90"/>
    </location>
</feature>
<gene>
    <name evidence="3" type="ORF">HOLleu_43360</name>
</gene>
<dbReference type="EMBL" id="JAIZAY010000283">
    <property type="protein sequence ID" value="KAJ8018571.1"/>
    <property type="molecule type" value="Genomic_DNA"/>
</dbReference>